<organism evidence="3 4">
    <name type="scientific">Streptantibioticus parmotrematis</name>
    <dbReference type="NCBI Taxonomy" id="2873249"/>
    <lineage>
        <taxon>Bacteria</taxon>
        <taxon>Bacillati</taxon>
        <taxon>Actinomycetota</taxon>
        <taxon>Actinomycetes</taxon>
        <taxon>Kitasatosporales</taxon>
        <taxon>Streptomycetaceae</taxon>
        <taxon>Streptantibioticus</taxon>
    </lineage>
</organism>
<feature type="region of interest" description="Disordered" evidence="2">
    <location>
        <begin position="1"/>
        <end position="21"/>
    </location>
</feature>
<dbReference type="Proteomes" id="UP001198565">
    <property type="component" value="Unassembled WGS sequence"/>
</dbReference>
<dbReference type="RefSeq" id="WP_222978475.1">
    <property type="nucleotide sequence ID" value="NZ_JAINVZ010000009.1"/>
</dbReference>
<protein>
    <submittedName>
        <fullName evidence="3">Agmatine deiminase family protein</fullName>
    </submittedName>
</protein>
<evidence type="ECO:0000256" key="2">
    <source>
        <dbReference type="SAM" id="MobiDB-lite"/>
    </source>
</evidence>
<dbReference type="Gene3D" id="3.75.10.10">
    <property type="entry name" value="L-arginine/glycine Amidinotransferase, Chain A"/>
    <property type="match status" value="1"/>
</dbReference>
<reference evidence="3 4" key="1">
    <citation type="submission" date="2021-08" db="EMBL/GenBank/DDBJ databases">
        <title>Streptomyces sp. PTM05 isolated from lichen.</title>
        <authorList>
            <person name="Somphong A."/>
            <person name="Phongsopitanun W."/>
            <person name="Tanasupawat S."/>
        </authorList>
    </citation>
    <scope>NUCLEOTIDE SEQUENCE [LARGE SCALE GENOMIC DNA]</scope>
    <source>
        <strain evidence="3 4">Ptm05</strain>
    </source>
</reference>
<name>A0ABS7QUL1_9ACTN</name>
<evidence type="ECO:0000313" key="4">
    <source>
        <dbReference type="Proteomes" id="UP001198565"/>
    </source>
</evidence>
<dbReference type="InterPro" id="IPR007466">
    <property type="entry name" value="Peptidyl-Arg-deiminase_porph"/>
</dbReference>
<sequence>MDQHGRAASPHSQLGTSPAPLNRRSFLATAGLTAAGTAWALSGLGAGTARAATRRGAATRVPPAVRAASAGALAVPLDSVTHTRTWMAWPDSTAIYGRKLSGMQANIALIADTIAQYEPVYLLANSASVSAAENACTNPNVTVIGSIPVDDCWMRDSGPVFRTDGAGGIDAVGLNFNGWGGKQKHANDALVAERVADFLGVDFTAAGLVSEGGAIETDGAGTVMATRSSIINSDRNPGMTQAQIEQAMCAAYGASKVIWFTGISGQDITDDHVDATSRFLAPGGGLVQTPNPADPSDIWSKDEQQQYQTLSTSTDAQGDAIAVTKLQSPDYNKIRQTSVDFVDSYANYYVCNGAVISAQFGDSSADANAKAVLRRLFPGRTVVQLNIDNIGNQGGGIHCVTQPQPAP</sequence>
<gene>
    <name evidence="3" type="ORF">K7472_15980</name>
</gene>
<evidence type="ECO:0000256" key="1">
    <source>
        <dbReference type="ARBA" id="ARBA00022801"/>
    </source>
</evidence>
<dbReference type="PANTHER" id="PTHR31377:SF0">
    <property type="entry name" value="AGMATINE DEIMINASE-RELATED"/>
    <property type="match status" value="1"/>
</dbReference>
<keyword evidence="4" id="KW-1185">Reference proteome</keyword>
<comment type="caution">
    <text evidence="3">The sequence shown here is derived from an EMBL/GenBank/DDBJ whole genome shotgun (WGS) entry which is preliminary data.</text>
</comment>
<dbReference type="InterPro" id="IPR006311">
    <property type="entry name" value="TAT_signal"/>
</dbReference>
<dbReference type="PROSITE" id="PS51318">
    <property type="entry name" value="TAT"/>
    <property type="match status" value="1"/>
</dbReference>
<proteinExistence type="predicted"/>
<accession>A0ABS7QUL1</accession>
<dbReference type="Pfam" id="PF04371">
    <property type="entry name" value="PAD_porph"/>
    <property type="match status" value="1"/>
</dbReference>
<dbReference type="EMBL" id="JAINVZ010000009">
    <property type="protein sequence ID" value="MBY8886354.1"/>
    <property type="molecule type" value="Genomic_DNA"/>
</dbReference>
<dbReference type="SUPFAM" id="SSF55909">
    <property type="entry name" value="Pentein"/>
    <property type="match status" value="1"/>
</dbReference>
<keyword evidence="1" id="KW-0378">Hydrolase</keyword>
<evidence type="ECO:0000313" key="3">
    <source>
        <dbReference type="EMBL" id="MBY8886354.1"/>
    </source>
</evidence>
<dbReference type="PANTHER" id="PTHR31377">
    <property type="entry name" value="AGMATINE DEIMINASE-RELATED"/>
    <property type="match status" value="1"/>
</dbReference>